<organism evidence="2 3">
    <name type="scientific">Gymnopilus dilepis</name>
    <dbReference type="NCBI Taxonomy" id="231916"/>
    <lineage>
        <taxon>Eukaryota</taxon>
        <taxon>Fungi</taxon>
        <taxon>Dikarya</taxon>
        <taxon>Basidiomycota</taxon>
        <taxon>Agaricomycotina</taxon>
        <taxon>Agaricomycetes</taxon>
        <taxon>Agaricomycetidae</taxon>
        <taxon>Agaricales</taxon>
        <taxon>Agaricineae</taxon>
        <taxon>Hymenogastraceae</taxon>
        <taxon>Gymnopilus</taxon>
    </lineage>
</organism>
<dbReference type="EMBL" id="NHYE01000147">
    <property type="protein sequence ID" value="PPR07268.1"/>
    <property type="molecule type" value="Genomic_DNA"/>
</dbReference>
<dbReference type="SUPFAM" id="SSF56112">
    <property type="entry name" value="Protein kinase-like (PK-like)"/>
    <property type="match status" value="1"/>
</dbReference>
<evidence type="ECO:0000313" key="3">
    <source>
        <dbReference type="Proteomes" id="UP000284706"/>
    </source>
</evidence>
<dbReference type="GO" id="GO:0004672">
    <property type="term" value="F:protein kinase activity"/>
    <property type="evidence" value="ECO:0007669"/>
    <property type="project" value="InterPro"/>
</dbReference>
<dbReference type="GO" id="GO:0005524">
    <property type="term" value="F:ATP binding"/>
    <property type="evidence" value="ECO:0007669"/>
    <property type="project" value="InterPro"/>
</dbReference>
<sequence>MEIFRLFNFLTLTQLKPLFSYLHGALFLPISPQPKVQNMEEWTRIDIDKFRARFEDLWSSYEDLFYSSGYTLWERRKSRSYEQVPPNKNPRAPDGFSYAMSTEADKPWVSTSTKLHAARTKDNRDVVIVLLSDGVRGISATRSLEIVGRGLNAALFNNHTLPVLEWLRQDNLVFGVFPMVGRWYDLPWFGSIGNILEFMGQIIEGVAFLHEHHIAHRDLFFSNFVSSWRSENEIPGGSDALFRTRYYIIDFEFAVCFAPDADPETRVVTGPPVSFDVYERPAPPEMRKTAPYCPFKADVWQLGCAFLETFGHIEDIPLVIELLMQMRNSDPAKRPTVQEALDTLNQFRSSISSDVIRVCVERPDEALIEEEDYGYRVV</sequence>
<dbReference type="SMART" id="SM00220">
    <property type="entry name" value="S_TKc"/>
    <property type="match status" value="1"/>
</dbReference>
<accession>A0A409YWB9</accession>
<name>A0A409YWB9_9AGAR</name>
<dbReference type="AlphaFoldDB" id="A0A409YWB9"/>
<dbReference type="STRING" id="231916.A0A409YWB9"/>
<comment type="caution">
    <text evidence="2">The sequence shown here is derived from an EMBL/GenBank/DDBJ whole genome shotgun (WGS) entry which is preliminary data.</text>
</comment>
<proteinExistence type="predicted"/>
<dbReference type="Pfam" id="PF00069">
    <property type="entry name" value="Pkinase"/>
    <property type="match status" value="1"/>
</dbReference>
<dbReference type="PROSITE" id="PS50011">
    <property type="entry name" value="PROTEIN_KINASE_DOM"/>
    <property type="match status" value="1"/>
</dbReference>
<dbReference type="InParanoid" id="A0A409YWB9"/>
<dbReference type="CDD" id="cd00180">
    <property type="entry name" value="PKc"/>
    <property type="match status" value="1"/>
</dbReference>
<dbReference type="OrthoDB" id="3224178at2759"/>
<dbReference type="InterPro" id="IPR000719">
    <property type="entry name" value="Prot_kinase_dom"/>
</dbReference>
<gene>
    <name evidence="2" type="ORF">CVT26_012428</name>
</gene>
<keyword evidence="3" id="KW-1185">Reference proteome</keyword>
<dbReference type="PANTHER" id="PTHR44167">
    <property type="entry name" value="OVARIAN-SPECIFIC SERINE/THREONINE-PROTEIN KINASE LOK-RELATED"/>
    <property type="match status" value="1"/>
</dbReference>
<dbReference type="Proteomes" id="UP000284706">
    <property type="component" value="Unassembled WGS sequence"/>
</dbReference>
<dbReference type="Gene3D" id="1.10.510.10">
    <property type="entry name" value="Transferase(Phosphotransferase) domain 1"/>
    <property type="match status" value="1"/>
</dbReference>
<dbReference type="InterPro" id="IPR011009">
    <property type="entry name" value="Kinase-like_dom_sf"/>
</dbReference>
<feature type="domain" description="Protein kinase" evidence="1">
    <location>
        <begin position="70"/>
        <end position="378"/>
    </location>
</feature>
<evidence type="ECO:0000259" key="1">
    <source>
        <dbReference type="PROSITE" id="PS50011"/>
    </source>
</evidence>
<dbReference type="PANTHER" id="PTHR44167:SF24">
    <property type="entry name" value="SERINE_THREONINE-PROTEIN KINASE CHK2"/>
    <property type="match status" value="1"/>
</dbReference>
<evidence type="ECO:0000313" key="2">
    <source>
        <dbReference type="EMBL" id="PPR07268.1"/>
    </source>
</evidence>
<reference evidence="2 3" key="1">
    <citation type="journal article" date="2018" name="Evol. Lett.">
        <title>Horizontal gene cluster transfer increased hallucinogenic mushroom diversity.</title>
        <authorList>
            <person name="Reynolds H.T."/>
            <person name="Vijayakumar V."/>
            <person name="Gluck-Thaler E."/>
            <person name="Korotkin H.B."/>
            <person name="Matheny P.B."/>
            <person name="Slot J.C."/>
        </authorList>
    </citation>
    <scope>NUCLEOTIDE SEQUENCE [LARGE SCALE GENOMIC DNA]</scope>
    <source>
        <strain evidence="2 3">SRW20</strain>
    </source>
</reference>
<protein>
    <recommendedName>
        <fullName evidence="1">Protein kinase domain-containing protein</fullName>
    </recommendedName>
</protein>